<protein>
    <submittedName>
        <fullName evidence="7">Sin3a</fullName>
    </submittedName>
</protein>
<feature type="compositionally biased region" description="Polar residues" evidence="5">
    <location>
        <begin position="178"/>
        <end position="193"/>
    </location>
</feature>
<feature type="compositionally biased region" description="Polar residues" evidence="5">
    <location>
        <begin position="269"/>
        <end position="278"/>
    </location>
</feature>
<feature type="compositionally biased region" description="Basic and acidic residues" evidence="5">
    <location>
        <begin position="336"/>
        <end position="346"/>
    </location>
</feature>
<dbReference type="Pfam" id="PF02671">
    <property type="entry name" value="PAH"/>
    <property type="match status" value="2"/>
</dbReference>
<keyword evidence="2 3" id="KW-0539">Nucleus</keyword>
<feature type="compositionally biased region" description="Low complexity" evidence="5">
    <location>
        <begin position="984"/>
        <end position="993"/>
    </location>
</feature>
<feature type="compositionally biased region" description="Low complexity" evidence="5">
    <location>
        <begin position="1231"/>
        <end position="1259"/>
    </location>
</feature>
<dbReference type="Gene3D" id="1.20.1160.11">
    <property type="entry name" value="Paired amphipathic helix"/>
    <property type="match status" value="2"/>
</dbReference>
<sequence length="1668" mass="195868">MNTPLPNSRFPLRKNLETATSNQPTNNQMFLPQQYMYQQGNYPMTAYSQGSGINTFRSNYPSQMAHQNFSLPQTSQQVLTKNTNTTTNTNTNTNTDTKTNPNTNTKTNPNLNLNTNVNPNLNPRSLQTSNNFPQTSPILNPNTNTSLSTGTGTNTTTGTNSNLPNSTTNISTNINPKIPTNENKPQNFALNSATPFFNQPQTNNFNQFFQQMDEKDQQLLLRQQQMYLEQQMYYWYQMQQYQFLQQQQQQQKLLNQENDKNENEKQEGQSKNTNPNLAQQYPPQMGMQMPMGMGMGMQMGTGLPMPMGMQAPMGMGMGMSMPMNMGMQGGINASLKTEKEHQDQSQKKINQQELQSTNNNNNSLDYLKYQQQQQQQQQNNLKIENQMNIKKEINPNYSQLQQQQQQQQLLQQQLQQQQLQQQQLEQNGYLGQRMLKQEQEFKQAQVGTNGMGQNIRKEPEQVDQIISMSVDDALLYLDEVREKFKHKPDVYDNFLSIMKEFKDQTIDTPGVISRVTRLFKDEKDLILKFNQFLPEEFRVRETDISQKVEELNTAINYVNKIKNRFSNKSQVYRTFLDILQHFQQDKMSIQTVFKKVRELFNGHDDLIFAFEKFLPAFENGAKQGNQNENFNQNRNMDQYQNLNQSQFINQQTVSNQNLNNYQNQFPIQNNISQNFNNLNNNDDNNINTNNNSRKRAYASSGINGPNPNINKNPNNDINDGVDDDDDNSNENITNSYSNINYSQKQENHQQQSKREKVEKKDKAKQFNGKIRIKTENGKRKMEKKFFKPDQAIKDELKLLISSKENQLTLEEIFFLILKKYLKKNEFEELLRVLHLYIYGPISKYELIQLLSPILIMKNSSEQHNTESKNNANSNKVLLELFKQYIFYGNLNFDRWENDVLIPLKEFDRDHFKHSGHSYYKLPKEHIKKPSSGMGELEKQVLNFEWFSRSSSSIPTADEDENKDENENENESTIETENENENENLNENFYPNNESTGNVTETENEIEMEKDNYNELENSEQLNEKLGSFQLILCEIEEKRMELDLNVSKNERLIKYLKNEYAKIRRNKSNQNTHEFKWLEDPLNSRCLIDLYGKNIDVVIDGLKKRAILTIPIVVKRLETQKTQFMELQNRFEKLIDKWHIDLLILIFEKKQKKLQSLIKQNLKNKNLNPKLFLINKNANENENGEVMKISHDNNLSSGDHSRGNSFIYNDLELLYDINDLIKTLTKNYQKYSNSQKQKNLNNNNTNNNNNNNPKNQSSQLFNDGPIIKMINAFINDFLLKFFILNPKSNENILNSPIEIQREKNNEKLENNNNNNNTNNNNTSNEINENGDENENNEIEIEKNKQTSINMNSHSEQENLKVKSKNYELLFASNDFYRFFFIHFELYKQLFKMKSSLNKINSKNNNLYQQFVKNLKLLFKCKISKKKFLKECQNLFARNSYYYSNFDQLCVLVIEQLKVLLFRGSTNVVLNLYHYERNKSSLFENVYSSNYGLIVGKNVFFKFEFKKFIDSSNKSNNNRVGSINGNSNDDIDDDDDGNEEMKSGNEVRELKILIVEKKIENQSRFQSHLQKRRRVNEKIVSQLKSYQEINEHQFVKNHHVFLQRNATKWKKQVENATKKIIIVNQLEQKFKLDTLETKFIEETEDFFYRLNCSRNDWKVENNIEKNDSE</sequence>
<evidence type="ECO:0000259" key="6">
    <source>
        <dbReference type="Pfam" id="PF08295"/>
    </source>
</evidence>
<dbReference type="Pfam" id="PF08295">
    <property type="entry name" value="Sin3_corepress"/>
    <property type="match status" value="1"/>
</dbReference>
<feature type="region of interest" description="Disordered" evidence="5">
    <location>
        <begin position="336"/>
        <end position="362"/>
    </location>
</feature>
<feature type="compositionally biased region" description="Basic and acidic residues" evidence="5">
    <location>
        <begin position="752"/>
        <end position="764"/>
    </location>
</feature>
<accession>A0ABQ8XED1</accession>
<feature type="compositionally biased region" description="Low complexity" evidence="5">
    <location>
        <begin position="138"/>
        <end position="176"/>
    </location>
</feature>
<evidence type="ECO:0000256" key="1">
    <source>
        <dbReference type="ARBA" id="ARBA00004123"/>
    </source>
</evidence>
<feature type="compositionally biased region" description="Acidic residues" evidence="5">
    <location>
        <begin position="719"/>
        <end position="728"/>
    </location>
</feature>
<keyword evidence="4" id="KW-0175">Coiled coil</keyword>
<feature type="region of interest" description="Disordered" evidence="5">
    <location>
        <begin position="1516"/>
        <end position="1542"/>
    </location>
</feature>
<feature type="region of interest" description="Disordered" evidence="5">
    <location>
        <begin position="951"/>
        <end position="999"/>
    </location>
</feature>
<reference evidence="7" key="1">
    <citation type="submission" date="2022-08" db="EMBL/GenBank/DDBJ databases">
        <title>Novel sulfate-reducing endosymbionts in the free-living metamonad Anaeramoeba.</title>
        <authorList>
            <person name="Jerlstrom-Hultqvist J."/>
            <person name="Cepicka I."/>
            <person name="Gallot-Lavallee L."/>
            <person name="Salas-Leiva D."/>
            <person name="Curtis B.A."/>
            <person name="Zahonova K."/>
            <person name="Pipaliya S."/>
            <person name="Dacks J."/>
            <person name="Roger A.J."/>
        </authorList>
    </citation>
    <scope>NUCLEOTIDE SEQUENCE</scope>
    <source>
        <strain evidence="7">Schooner1</strain>
    </source>
</reference>
<feature type="region of interest" description="Disordered" evidence="5">
    <location>
        <begin position="671"/>
        <end position="764"/>
    </location>
</feature>
<evidence type="ECO:0000256" key="2">
    <source>
        <dbReference type="ARBA" id="ARBA00023242"/>
    </source>
</evidence>
<evidence type="ECO:0000256" key="4">
    <source>
        <dbReference type="SAM" id="Coils"/>
    </source>
</evidence>
<feature type="compositionally biased region" description="Polar residues" evidence="5">
    <location>
        <begin position="347"/>
        <end position="362"/>
    </location>
</feature>
<evidence type="ECO:0000256" key="3">
    <source>
        <dbReference type="PROSITE-ProRule" id="PRU00810"/>
    </source>
</evidence>
<comment type="subcellular location">
    <subcellularLocation>
        <location evidence="1 3">Nucleus</location>
    </subcellularLocation>
</comment>
<feature type="compositionally biased region" description="Low complexity" evidence="5">
    <location>
        <begin position="701"/>
        <end position="718"/>
    </location>
</feature>
<feature type="region of interest" description="Disordered" evidence="5">
    <location>
        <begin position="252"/>
        <end position="287"/>
    </location>
</feature>
<dbReference type="InterPro" id="IPR013194">
    <property type="entry name" value="HDAC_interact_dom"/>
</dbReference>
<dbReference type="Proteomes" id="UP001150062">
    <property type="component" value="Unassembled WGS sequence"/>
</dbReference>
<dbReference type="EMBL" id="JAOAOG010000313">
    <property type="protein sequence ID" value="KAJ6230387.1"/>
    <property type="molecule type" value="Genomic_DNA"/>
</dbReference>
<dbReference type="InterPro" id="IPR036600">
    <property type="entry name" value="PAH_sf"/>
</dbReference>
<evidence type="ECO:0000313" key="8">
    <source>
        <dbReference type="Proteomes" id="UP001150062"/>
    </source>
</evidence>
<feature type="region of interest" description="Disordered" evidence="5">
    <location>
        <begin position="1231"/>
        <end position="1260"/>
    </location>
</feature>
<feature type="compositionally biased region" description="Basic and acidic residues" evidence="5">
    <location>
        <begin position="257"/>
        <end position="268"/>
    </location>
</feature>
<evidence type="ECO:0000313" key="7">
    <source>
        <dbReference type="EMBL" id="KAJ6230387.1"/>
    </source>
</evidence>
<organism evidence="7 8">
    <name type="scientific">Anaeramoeba flamelloides</name>
    <dbReference type="NCBI Taxonomy" id="1746091"/>
    <lineage>
        <taxon>Eukaryota</taxon>
        <taxon>Metamonada</taxon>
        <taxon>Anaeramoebidae</taxon>
        <taxon>Anaeramoeba</taxon>
    </lineage>
</organism>
<feature type="compositionally biased region" description="Low complexity" evidence="5">
    <location>
        <begin position="1310"/>
        <end position="1327"/>
    </location>
</feature>
<feature type="region of interest" description="Disordered" evidence="5">
    <location>
        <begin position="83"/>
        <end position="198"/>
    </location>
</feature>
<feature type="coiled-coil region" evidence="4">
    <location>
        <begin position="366"/>
        <end position="427"/>
    </location>
</feature>
<feature type="compositionally biased region" description="Low complexity" evidence="5">
    <location>
        <begin position="671"/>
        <end position="691"/>
    </location>
</feature>
<dbReference type="PROSITE" id="PS51477">
    <property type="entry name" value="PAH"/>
    <property type="match status" value="2"/>
</dbReference>
<feature type="compositionally biased region" description="Polar residues" evidence="5">
    <location>
        <begin position="124"/>
        <end position="137"/>
    </location>
</feature>
<dbReference type="InterPro" id="IPR003822">
    <property type="entry name" value="PAH"/>
</dbReference>
<keyword evidence="8" id="KW-1185">Reference proteome</keyword>
<feature type="domain" description="Histone deacetylase interacting" evidence="6">
    <location>
        <begin position="913"/>
        <end position="981"/>
    </location>
</feature>
<name>A0ABQ8XED1_9EUKA</name>
<proteinExistence type="predicted"/>
<dbReference type="SUPFAM" id="SSF47762">
    <property type="entry name" value="PAH2 domain"/>
    <property type="match status" value="2"/>
</dbReference>
<gene>
    <name evidence="7" type="ORF">M0813_07026</name>
</gene>
<feature type="region of interest" description="Disordered" evidence="5">
    <location>
        <begin position="1"/>
        <end position="27"/>
    </location>
</feature>
<dbReference type="InterPro" id="IPR039774">
    <property type="entry name" value="Sin3-like"/>
</dbReference>
<feature type="compositionally biased region" description="Acidic residues" evidence="5">
    <location>
        <begin position="1528"/>
        <end position="1537"/>
    </location>
</feature>
<feature type="compositionally biased region" description="Low complexity" evidence="5">
    <location>
        <begin position="729"/>
        <end position="742"/>
    </location>
</feature>
<feature type="compositionally biased region" description="Low complexity" evidence="5">
    <location>
        <begin position="83"/>
        <end position="123"/>
    </location>
</feature>
<feature type="region of interest" description="Disordered" evidence="5">
    <location>
        <begin position="1307"/>
        <end position="1333"/>
    </location>
</feature>
<feature type="compositionally biased region" description="Acidic residues" evidence="5">
    <location>
        <begin position="956"/>
        <end position="983"/>
    </location>
</feature>
<evidence type="ECO:0000256" key="5">
    <source>
        <dbReference type="SAM" id="MobiDB-lite"/>
    </source>
</evidence>
<feature type="compositionally biased region" description="Polar residues" evidence="5">
    <location>
        <begin position="17"/>
        <end position="27"/>
    </location>
</feature>
<dbReference type="PANTHER" id="PTHR12346">
    <property type="entry name" value="SIN3B-RELATED"/>
    <property type="match status" value="1"/>
</dbReference>
<comment type="caution">
    <text evidence="7">The sequence shown here is derived from an EMBL/GenBank/DDBJ whole genome shotgun (WGS) entry which is preliminary data.</text>
</comment>